<accession>A0ABX8DC85</accession>
<dbReference type="RefSeq" id="WP_213680986.1">
    <property type="nucleotide sequence ID" value="NZ_CP074572.1"/>
</dbReference>
<dbReference type="InterPro" id="IPR036685">
    <property type="entry name" value="YehU-like_sf"/>
</dbReference>
<dbReference type="Gene3D" id="1.10.10.610">
    <property type="entry name" value="YehU-like"/>
    <property type="match status" value="1"/>
</dbReference>
<proteinExistence type="inferred from homology"/>
<gene>
    <name evidence="2" type="ORF">KHX94_13060</name>
</gene>
<dbReference type="EMBL" id="CP074572">
    <property type="protein sequence ID" value="QVK22331.1"/>
    <property type="molecule type" value="Genomic_DNA"/>
</dbReference>
<dbReference type="SUPFAM" id="SSF118001">
    <property type="entry name" value="YehU-like"/>
    <property type="match status" value="1"/>
</dbReference>
<keyword evidence="3" id="KW-1185">Reference proteome</keyword>
<evidence type="ECO:0000313" key="2">
    <source>
        <dbReference type="EMBL" id="QVK22331.1"/>
    </source>
</evidence>
<evidence type="ECO:0000313" key="3">
    <source>
        <dbReference type="Proteomes" id="UP000676428"/>
    </source>
</evidence>
<comment type="similarity">
    <text evidence="1">Belongs to the UPF0270 family.</text>
</comment>
<dbReference type="Proteomes" id="UP000676428">
    <property type="component" value="Chromosome"/>
</dbReference>
<name>A0ABX8DC85_9GAMM</name>
<protein>
    <submittedName>
        <fullName evidence="2">YheU family protein</fullName>
    </submittedName>
</protein>
<organism evidence="2 3">
    <name type="scientific">Shewanella dokdonensis</name>
    <dbReference type="NCBI Taxonomy" id="712036"/>
    <lineage>
        <taxon>Bacteria</taxon>
        <taxon>Pseudomonadati</taxon>
        <taxon>Pseudomonadota</taxon>
        <taxon>Gammaproteobacteria</taxon>
        <taxon>Alteromonadales</taxon>
        <taxon>Shewanellaceae</taxon>
        <taxon>Shewanella</taxon>
    </lineage>
</organism>
<dbReference type="Pfam" id="PF06794">
    <property type="entry name" value="UPF0270"/>
    <property type="match status" value="1"/>
</dbReference>
<sequence>MLVPYEALLQLSAATLDNLIREYLLSQIEDGSFSDLDETAVQRASERCRHALQTGELVVEYSEEDESVAIRSREQIIQRTSTSED</sequence>
<dbReference type="InterPro" id="IPR010648">
    <property type="entry name" value="UPF0270"/>
</dbReference>
<evidence type="ECO:0000256" key="1">
    <source>
        <dbReference type="ARBA" id="ARBA00006450"/>
    </source>
</evidence>
<reference evidence="2 3" key="1">
    <citation type="journal article" date="2012" name="Int. J. Syst. Evol. Microbiol.">
        <title>Shewanella dokdonensis sp. nov., isolated from seawater.</title>
        <authorList>
            <person name="Sung H.R."/>
            <person name="Yoon J.H."/>
            <person name="Ghim S.Y."/>
        </authorList>
    </citation>
    <scope>NUCLEOTIDE SEQUENCE [LARGE SCALE GENOMIC DNA]</scope>
    <source>
        <strain evidence="2 3">DSM 23626</strain>
    </source>
</reference>